<gene>
    <name evidence="2" type="ORF">AVDCRST_MAG05-1572</name>
</gene>
<reference evidence="2" key="1">
    <citation type="submission" date="2020-02" db="EMBL/GenBank/DDBJ databases">
        <authorList>
            <person name="Meier V. D."/>
        </authorList>
    </citation>
    <scope>NUCLEOTIDE SEQUENCE</scope>
    <source>
        <strain evidence="2">AVDCRST_MAG05</strain>
    </source>
</reference>
<evidence type="ECO:0000256" key="1">
    <source>
        <dbReference type="SAM" id="MobiDB-lite"/>
    </source>
</evidence>
<feature type="region of interest" description="Disordered" evidence="1">
    <location>
        <begin position="1"/>
        <end position="105"/>
    </location>
</feature>
<protein>
    <submittedName>
        <fullName evidence="2">Hemolysins and related proteins containing CBS domains</fullName>
    </submittedName>
</protein>
<feature type="compositionally biased region" description="Gly residues" evidence="1">
    <location>
        <begin position="96"/>
        <end position="105"/>
    </location>
</feature>
<dbReference type="EMBL" id="CADCVM010000174">
    <property type="protein sequence ID" value="CAA9485842.1"/>
    <property type="molecule type" value="Genomic_DNA"/>
</dbReference>
<proteinExistence type="predicted"/>
<organism evidence="2">
    <name type="scientific">uncultured Rubrobacteraceae bacterium</name>
    <dbReference type="NCBI Taxonomy" id="349277"/>
    <lineage>
        <taxon>Bacteria</taxon>
        <taxon>Bacillati</taxon>
        <taxon>Actinomycetota</taxon>
        <taxon>Rubrobacteria</taxon>
        <taxon>Rubrobacterales</taxon>
        <taxon>Rubrobacteraceae</taxon>
        <taxon>environmental samples</taxon>
    </lineage>
</organism>
<dbReference type="AlphaFoldDB" id="A0A6J4S6G1"/>
<accession>A0A6J4S6G1</accession>
<name>A0A6J4S6G1_9ACTN</name>
<feature type="non-terminal residue" evidence="2">
    <location>
        <position position="1"/>
    </location>
</feature>
<feature type="non-terminal residue" evidence="2">
    <location>
        <position position="105"/>
    </location>
</feature>
<evidence type="ECO:0000313" key="2">
    <source>
        <dbReference type="EMBL" id="CAA9485842.1"/>
    </source>
</evidence>
<feature type="compositionally biased region" description="Basic residues" evidence="1">
    <location>
        <begin position="23"/>
        <end position="42"/>
    </location>
</feature>
<sequence length="105" mass="12374">GDRRRDPGRVRRRGTGGRDPPRRLPRRGRPHPHPGRKRRLRLPIRERGLRDHRRPRSRGFRPRPRGRRRGGRGRPLPARGRDRRPPRREGSRYGQGRSGAGGRFL</sequence>
<feature type="compositionally biased region" description="Basic residues" evidence="1">
    <location>
        <begin position="50"/>
        <end position="72"/>
    </location>
</feature>